<dbReference type="InterPro" id="IPR029151">
    <property type="entry name" value="Sensor-like_sf"/>
</dbReference>
<keyword evidence="7 9" id="KW-0807">Transducer</keyword>
<dbReference type="SMART" id="SM00283">
    <property type="entry name" value="MA"/>
    <property type="match status" value="1"/>
</dbReference>
<feature type="transmembrane region" description="Helical" evidence="11">
    <location>
        <begin position="284"/>
        <end position="304"/>
    </location>
</feature>
<dbReference type="PANTHER" id="PTHR32089">
    <property type="entry name" value="METHYL-ACCEPTING CHEMOTAXIS PROTEIN MCPB"/>
    <property type="match status" value="1"/>
</dbReference>
<evidence type="ECO:0000256" key="4">
    <source>
        <dbReference type="ARBA" id="ARBA00022692"/>
    </source>
</evidence>
<evidence type="ECO:0000259" key="13">
    <source>
        <dbReference type="PROSITE" id="PS50885"/>
    </source>
</evidence>
<dbReference type="CDD" id="cd12912">
    <property type="entry name" value="PDC2_MCP_like"/>
    <property type="match status" value="1"/>
</dbReference>
<name>A0ABW8T5W0_9CLOT</name>
<keyword evidence="6 11" id="KW-0472">Membrane</keyword>
<evidence type="ECO:0000256" key="7">
    <source>
        <dbReference type="ARBA" id="ARBA00023224"/>
    </source>
</evidence>
<accession>A0ABW8T5W0</accession>
<keyword evidence="10" id="KW-0175">Coiled coil</keyword>
<sequence>MRKRTLKKQLITVMLLVILFPVALISIINSYSSEKALNTQFKDTLTDNVNWTDEVIKSQNKSNIELTDMLSQDPNVQNIYKSADSQKWLSNTFDSYLSAHKDIQSVYYGLKDKRMLIKPQQPLGEDFDPRTRPWYTEAISNIGQVIITDPYEDANQKGVYDITFAKAVKDTETGEVIGVVAIDIKLQTIASSISNYKIGQNGYLAVIDKTGSIIAHKDDKMLGKTSKDEKWIDEIISSKDSNGEYNINGQKFISYKIQDKQTGWRILGLVPKSEITSEVYSQRYLAAGIGAIFLLIAFIVGLLVSNSITSSIARLVNVLNKVKEGDYTVAIEKHKNVNYEVGVITEAVDIVLKDIVNILKNILTTSKNIKESSEALVAVTEESNSVGEEVSRAVQQIAGGASQQAESLDESSTIVSELGEKVINARDNSSNMMTASANVREATKEGTHIVENLKETFEEASKANKELQVQIEDLANKSNRIGAITDTIKSITEQTSLLSLNASIEAARAGEAGRGFAVVADEVRKLADQSADSALEINNVITEIKNSVAIVLERIEQSITLNDKSEEKVIVTSSSFNKIEKAVQELEQNIKIVDNTLEGISGNTDKVFQSITEVAAVAEETAATAEEVSASSEEQSAGLHEVVVSAEQLNVLSEKLDEMVKKFKIE</sequence>
<dbReference type="Gene3D" id="1.10.287.950">
    <property type="entry name" value="Methyl-accepting chemotaxis protein"/>
    <property type="match status" value="1"/>
</dbReference>
<dbReference type="Gene3D" id="3.30.450.20">
    <property type="entry name" value="PAS domain"/>
    <property type="match status" value="2"/>
</dbReference>
<evidence type="ECO:0000256" key="3">
    <source>
        <dbReference type="ARBA" id="ARBA00022500"/>
    </source>
</evidence>
<gene>
    <name evidence="14" type="ORF">ACJDUG_13450</name>
</gene>
<evidence type="ECO:0000313" key="14">
    <source>
        <dbReference type="EMBL" id="MFL0247974.1"/>
    </source>
</evidence>
<dbReference type="PANTHER" id="PTHR32089:SF114">
    <property type="entry name" value="METHYL-ACCEPTING CHEMOTAXIS PROTEIN MCPB"/>
    <property type="match status" value="1"/>
</dbReference>
<keyword evidence="4 11" id="KW-0812">Transmembrane</keyword>
<dbReference type="InterPro" id="IPR033479">
    <property type="entry name" value="dCache_1"/>
</dbReference>
<dbReference type="SUPFAM" id="SSF58104">
    <property type="entry name" value="Methyl-accepting chemotaxis protein (MCP) signaling domain"/>
    <property type="match status" value="1"/>
</dbReference>
<evidence type="ECO:0000256" key="9">
    <source>
        <dbReference type="PROSITE-ProRule" id="PRU00284"/>
    </source>
</evidence>
<dbReference type="Pfam" id="PF00015">
    <property type="entry name" value="MCPsignal"/>
    <property type="match status" value="1"/>
</dbReference>
<feature type="coiled-coil region" evidence="10">
    <location>
        <begin position="576"/>
        <end position="603"/>
    </location>
</feature>
<dbReference type="PROSITE" id="PS50111">
    <property type="entry name" value="CHEMOTAXIS_TRANSDUC_2"/>
    <property type="match status" value="1"/>
</dbReference>
<feature type="domain" description="HAMP" evidence="13">
    <location>
        <begin position="306"/>
        <end position="360"/>
    </location>
</feature>
<protein>
    <submittedName>
        <fullName evidence="14">Methyl-accepting chemotaxis protein</fullName>
    </submittedName>
</protein>
<dbReference type="EMBL" id="JBJHZZ010000011">
    <property type="protein sequence ID" value="MFL0247974.1"/>
    <property type="molecule type" value="Genomic_DNA"/>
</dbReference>
<keyword evidence="5 11" id="KW-1133">Transmembrane helix</keyword>
<comment type="subcellular location">
    <subcellularLocation>
        <location evidence="1">Cell membrane</location>
        <topology evidence="1">Multi-pass membrane protein</topology>
    </subcellularLocation>
</comment>
<keyword evidence="3" id="KW-0145">Chemotaxis</keyword>
<comment type="similarity">
    <text evidence="8">Belongs to the methyl-accepting chemotaxis (MCP) protein family.</text>
</comment>
<dbReference type="Pfam" id="PF02743">
    <property type="entry name" value="dCache_1"/>
    <property type="match status" value="1"/>
</dbReference>
<dbReference type="PROSITE" id="PS50885">
    <property type="entry name" value="HAMP"/>
    <property type="match status" value="1"/>
</dbReference>
<evidence type="ECO:0000256" key="11">
    <source>
        <dbReference type="SAM" id="Phobius"/>
    </source>
</evidence>
<evidence type="ECO:0000256" key="6">
    <source>
        <dbReference type="ARBA" id="ARBA00023136"/>
    </source>
</evidence>
<evidence type="ECO:0000256" key="8">
    <source>
        <dbReference type="ARBA" id="ARBA00029447"/>
    </source>
</evidence>
<evidence type="ECO:0000313" key="15">
    <source>
        <dbReference type="Proteomes" id="UP001623591"/>
    </source>
</evidence>
<organism evidence="14 15">
    <name type="scientific">Candidatus Clostridium stratigraminis</name>
    <dbReference type="NCBI Taxonomy" id="3381661"/>
    <lineage>
        <taxon>Bacteria</taxon>
        <taxon>Bacillati</taxon>
        <taxon>Bacillota</taxon>
        <taxon>Clostridia</taxon>
        <taxon>Eubacteriales</taxon>
        <taxon>Clostridiaceae</taxon>
        <taxon>Clostridium</taxon>
    </lineage>
</organism>
<dbReference type="Proteomes" id="UP001623591">
    <property type="component" value="Unassembled WGS sequence"/>
</dbReference>
<keyword evidence="15" id="KW-1185">Reference proteome</keyword>
<dbReference type="InterPro" id="IPR003660">
    <property type="entry name" value="HAMP_dom"/>
</dbReference>
<feature type="domain" description="Methyl-accepting transducer" evidence="12">
    <location>
        <begin position="379"/>
        <end position="636"/>
    </location>
</feature>
<reference evidence="14 15" key="1">
    <citation type="submission" date="2024-11" db="EMBL/GenBank/DDBJ databases">
        <authorList>
            <person name="Heng Y.C."/>
            <person name="Lim A.C.H."/>
            <person name="Lee J.K.Y."/>
            <person name="Kittelmann S."/>
        </authorList>
    </citation>
    <scope>NUCLEOTIDE SEQUENCE [LARGE SCALE GENOMIC DNA]</scope>
    <source>
        <strain evidence="14 15">WILCCON 0185</strain>
    </source>
</reference>
<dbReference type="CDD" id="cd12913">
    <property type="entry name" value="PDC1_MCP_like"/>
    <property type="match status" value="1"/>
</dbReference>
<evidence type="ECO:0000256" key="2">
    <source>
        <dbReference type="ARBA" id="ARBA00022475"/>
    </source>
</evidence>
<dbReference type="SUPFAM" id="SSF103190">
    <property type="entry name" value="Sensory domain-like"/>
    <property type="match status" value="1"/>
</dbReference>
<feature type="coiled-coil region" evidence="10">
    <location>
        <begin position="450"/>
        <end position="477"/>
    </location>
</feature>
<evidence type="ECO:0000256" key="1">
    <source>
        <dbReference type="ARBA" id="ARBA00004651"/>
    </source>
</evidence>
<evidence type="ECO:0000259" key="12">
    <source>
        <dbReference type="PROSITE" id="PS50111"/>
    </source>
</evidence>
<dbReference type="InterPro" id="IPR004089">
    <property type="entry name" value="MCPsignal_dom"/>
</dbReference>
<comment type="caution">
    <text evidence="14">The sequence shown here is derived from an EMBL/GenBank/DDBJ whole genome shotgun (WGS) entry which is preliminary data.</text>
</comment>
<dbReference type="RefSeq" id="WP_406770405.1">
    <property type="nucleotide sequence ID" value="NZ_JBJHZZ010000011.1"/>
</dbReference>
<proteinExistence type="inferred from homology"/>
<evidence type="ECO:0000256" key="5">
    <source>
        <dbReference type="ARBA" id="ARBA00022989"/>
    </source>
</evidence>
<keyword evidence="2" id="KW-1003">Cell membrane</keyword>
<evidence type="ECO:0000256" key="10">
    <source>
        <dbReference type="SAM" id="Coils"/>
    </source>
</evidence>